<dbReference type="InterPro" id="IPR045269">
    <property type="entry name" value="Atg1-like"/>
</dbReference>
<dbReference type="Pfam" id="PF00069">
    <property type="entry name" value="Pkinase"/>
    <property type="match status" value="1"/>
</dbReference>
<proteinExistence type="predicted"/>
<name>A0A2Z4FQA8_9DELT</name>
<keyword evidence="8" id="KW-0812">Transmembrane</keyword>
<evidence type="ECO:0000256" key="1">
    <source>
        <dbReference type="ARBA" id="ARBA00012513"/>
    </source>
</evidence>
<evidence type="ECO:0000256" key="4">
    <source>
        <dbReference type="ARBA" id="ARBA00022741"/>
    </source>
</evidence>
<dbReference type="PROSITE" id="PS00108">
    <property type="entry name" value="PROTEIN_KINASE_ST"/>
    <property type="match status" value="1"/>
</dbReference>
<feature type="region of interest" description="Disordered" evidence="7">
    <location>
        <begin position="494"/>
        <end position="537"/>
    </location>
</feature>
<gene>
    <name evidence="10" type="ORF">DN745_17940</name>
</gene>
<feature type="domain" description="Protein kinase" evidence="9">
    <location>
        <begin position="22"/>
        <end position="282"/>
    </location>
</feature>
<dbReference type="RefSeq" id="WP_111337080.1">
    <property type="nucleotide sequence ID" value="NZ_CP030032.1"/>
</dbReference>
<dbReference type="GO" id="GO:0004674">
    <property type="term" value="F:protein serine/threonine kinase activity"/>
    <property type="evidence" value="ECO:0007669"/>
    <property type="project" value="UniProtKB-KW"/>
</dbReference>
<dbReference type="CDD" id="cd14014">
    <property type="entry name" value="STKc_PknB_like"/>
    <property type="match status" value="1"/>
</dbReference>
<keyword evidence="5" id="KW-0418">Kinase</keyword>
<evidence type="ECO:0000256" key="3">
    <source>
        <dbReference type="ARBA" id="ARBA00022679"/>
    </source>
</evidence>
<dbReference type="PANTHER" id="PTHR24348:SF68">
    <property type="entry name" value="SERINE_THREONINE-PROTEIN KINASE ATG1C"/>
    <property type="match status" value="1"/>
</dbReference>
<reference evidence="10 11" key="1">
    <citation type="submission" date="2018-06" db="EMBL/GenBank/DDBJ databases">
        <title>Lujinxingia sediminis gen. nov. sp. nov., a new facultative anaerobic member of the class Deltaproteobacteria, and proposal of Lujinxingaceae fam. nov.</title>
        <authorList>
            <person name="Guo L.-Y."/>
            <person name="Li C.-M."/>
            <person name="Wang S."/>
            <person name="Du Z.-J."/>
        </authorList>
    </citation>
    <scope>NUCLEOTIDE SEQUENCE [LARGE SCALE GENOMIC DNA]</scope>
    <source>
        <strain evidence="10 11">FA350</strain>
    </source>
</reference>
<dbReference type="AlphaFoldDB" id="A0A2Z4FQA8"/>
<dbReference type="GO" id="GO:0005737">
    <property type="term" value="C:cytoplasm"/>
    <property type="evidence" value="ECO:0007669"/>
    <property type="project" value="TreeGrafter"/>
</dbReference>
<dbReference type="KEGG" id="bsed:DN745_17940"/>
<dbReference type="EMBL" id="CP030032">
    <property type="protein sequence ID" value="AWV91110.1"/>
    <property type="molecule type" value="Genomic_DNA"/>
</dbReference>
<keyword evidence="11" id="KW-1185">Reference proteome</keyword>
<dbReference type="SUPFAM" id="SSF56112">
    <property type="entry name" value="Protein kinase-like (PK-like)"/>
    <property type="match status" value="1"/>
</dbReference>
<evidence type="ECO:0000256" key="5">
    <source>
        <dbReference type="ARBA" id="ARBA00022777"/>
    </source>
</evidence>
<feature type="region of interest" description="Disordered" evidence="7">
    <location>
        <begin position="388"/>
        <end position="457"/>
    </location>
</feature>
<feature type="transmembrane region" description="Helical" evidence="8">
    <location>
        <begin position="589"/>
        <end position="613"/>
    </location>
</feature>
<keyword evidence="3" id="KW-0808">Transferase</keyword>
<evidence type="ECO:0000256" key="8">
    <source>
        <dbReference type="SAM" id="Phobius"/>
    </source>
</evidence>
<feature type="compositionally biased region" description="Low complexity" evidence="7">
    <location>
        <begin position="428"/>
        <end position="440"/>
    </location>
</feature>
<evidence type="ECO:0000256" key="6">
    <source>
        <dbReference type="ARBA" id="ARBA00022840"/>
    </source>
</evidence>
<dbReference type="OrthoDB" id="9801841at2"/>
<evidence type="ECO:0000313" key="10">
    <source>
        <dbReference type="EMBL" id="AWV91110.1"/>
    </source>
</evidence>
<dbReference type="Gene3D" id="3.30.200.20">
    <property type="entry name" value="Phosphorylase Kinase, domain 1"/>
    <property type="match status" value="1"/>
</dbReference>
<keyword evidence="6" id="KW-0067">ATP-binding</keyword>
<dbReference type="GO" id="GO:0005524">
    <property type="term" value="F:ATP binding"/>
    <property type="evidence" value="ECO:0007669"/>
    <property type="project" value="UniProtKB-KW"/>
</dbReference>
<dbReference type="Proteomes" id="UP000249799">
    <property type="component" value="Chromosome"/>
</dbReference>
<protein>
    <recommendedName>
        <fullName evidence="1">non-specific serine/threonine protein kinase</fullName>
        <ecNumber evidence="1">2.7.11.1</ecNumber>
    </recommendedName>
</protein>
<dbReference type="Gene3D" id="1.10.510.10">
    <property type="entry name" value="Transferase(Phosphotransferase) domain 1"/>
    <property type="match status" value="1"/>
</dbReference>
<organism evidence="10 11">
    <name type="scientific">Bradymonas sediminis</name>
    <dbReference type="NCBI Taxonomy" id="1548548"/>
    <lineage>
        <taxon>Bacteria</taxon>
        <taxon>Deltaproteobacteria</taxon>
        <taxon>Bradymonadales</taxon>
        <taxon>Bradymonadaceae</taxon>
        <taxon>Bradymonas</taxon>
    </lineage>
</organism>
<feature type="compositionally biased region" description="Basic and acidic residues" evidence="7">
    <location>
        <begin position="388"/>
        <end position="406"/>
    </location>
</feature>
<evidence type="ECO:0000313" key="11">
    <source>
        <dbReference type="Proteomes" id="UP000249799"/>
    </source>
</evidence>
<keyword evidence="8" id="KW-0472">Membrane</keyword>
<evidence type="ECO:0000256" key="7">
    <source>
        <dbReference type="SAM" id="MobiDB-lite"/>
    </source>
</evidence>
<keyword evidence="2" id="KW-0723">Serine/threonine-protein kinase</keyword>
<keyword evidence="8" id="KW-1133">Transmembrane helix</keyword>
<dbReference type="InterPro" id="IPR000719">
    <property type="entry name" value="Prot_kinase_dom"/>
</dbReference>
<sequence length="615" mass="67164">MAKDPHLDSRTLDPGTVVMGRYVVEEKIAEGGMASIHRTFDRKTGRYVVLKALYPFYCEQPVVCTRFLDEGRIQRYLAHPNIIDVFDIVETSPLAIIMEYIQGPTLEDYLAERGPLNTLELLNLMLPVLSAVGFAHRKGIIHRDIKPSNILLKETDAALVPKVMDFGVAKVVRGQDLTADGTTVGTLHYMSPEQIVGSKGIDGRADIYSLGVTLYKLSTGEVPFNAATEFALMMAQVEAAPTPPRQLRPEIPEALEAIILRTLAKKPEGRFQNIGELTGALLELKRNIEAGDNSDDTLTLRFSDELLLHAMMANEVAVDRTSELNILESAELANLIVRTSSEGETIELDMPGSSEPTMQLDRARLRAKMRADRDESLALHGDDLLRIQESGADTKDTRPIELETTREQNSPDSRAFTRPFTRRKVPGAPAKAAEANALAASDDPTTEAPRPPDLHASGAHARGLLEESAPGTAEPSARLSDSFYEVDLSARVSRELEVPRRTPHTPQRAAQPHGPRRATLPMGSGGSGAPKIGPEDIVDGFNSPEFAELRARASGGHSQTKLSRDEVLEEFGRQLQSEPPAKKEAVSTLLRVLIGVLLVLFVGLLLALAWSLLGK</sequence>
<dbReference type="SMART" id="SM00220">
    <property type="entry name" value="S_TKc"/>
    <property type="match status" value="1"/>
</dbReference>
<accession>A0A2Z4FQA8</accession>
<evidence type="ECO:0000256" key="2">
    <source>
        <dbReference type="ARBA" id="ARBA00022527"/>
    </source>
</evidence>
<dbReference type="PANTHER" id="PTHR24348">
    <property type="entry name" value="SERINE/THREONINE-PROTEIN KINASE UNC-51-RELATED"/>
    <property type="match status" value="1"/>
</dbReference>
<evidence type="ECO:0000259" key="9">
    <source>
        <dbReference type="PROSITE" id="PS50011"/>
    </source>
</evidence>
<dbReference type="PROSITE" id="PS50011">
    <property type="entry name" value="PROTEIN_KINASE_DOM"/>
    <property type="match status" value="1"/>
</dbReference>
<dbReference type="FunFam" id="1.10.510.10:FF:000021">
    <property type="entry name" value="Serine/threonine protein kinase"/>
    <property type="match status" value="1"/>
</dbReference>
<dbReference type="InterPro" id="IPR008271">
    <property type="entry name" value="Ser/Thr_kinase_AS"/>
</dbReference>
<dbReference type="InterPro" id="IPR011009">
    <property type="entry name" value="Kinase-like_dom_sf"/>
</dbReference>
<keyword evidence="4" id="KW-0547">Nucleotide-binding</keyword>
<dbReference type="EC" id="2.7.11.1" evidence="1"/>